<protein>
    <submittedName>
        <fullName evidence="7">Ketoacyl-synthetase C-terminal extension</fullName>
    </submittedName>
</protein>
<dbReference type="GO" id="GO:0006633">
    <property type="term" value="P:fatty acid biosynthetic process"/>
    <property type="evidence" value="ECO:0007669"/>
    <property type="project" value="InterPro"/>
</dbReference>
<reference evidence="7 8" key="1">
    <citation type="submission" date="2017-06" db="EMBL/GenBank/DDBJ databases">
        <authorList>
            <person name="Kim H.J."/>
            <person name="Triplett B.A."/>
        </authorList>
    </citation>
    <scope>NUCLEOTIDE SEQUENCE [LARGE SCALE GENOMIC DNA]</scope>
    <source>
        <strain evidence="7 8">CGMCC 4.2132</strain>
    </source>
</reference>
<dbReference type="Pfam" id="PF00109">
    <property type="entry name" value="ketoacyl-synt"/>
    <property type="match status" value="1"/>
</dbReference>
<gene>
    <name evidence="7" type="ORF">SAMN05216276_11233</name>
</gene>
<keyword evidence="2" id="KW-0597">Phosphoprotein</keyword>
<dbReference type="PANTHER" id="PTHR43775:SF51">
    <property type="entry name" value="INACTIVE PHENOLPHTHIOCEROL SYNTHESIS POLYKETIDE SYNTHASE TYPE I PKS1-RELATED"/>
    <property type="match status" value="1"/>
</dbReference>
<name>A0A239PD61_9ACTN</name>
<dbReference type="Gene3D" id="3.30.70.3290">
    <property type="match status" value="1"/>
</dbReference>
<dbReference type="Pfam" id="PF02801">
    <property type="entry name" value="Ketoacyl-synt_C"/>
    <property type="match status" value="1"/>
</dbReference>
<keyword evidence="8" id="KW-1185">Reference proteome</keyword>
<evidence type="ECO:0000313" key="7">
    <source>
        <dbReference type="EMBL" id="SNT64568.1"/>
    </source>
</evidence>
<dbReference type="Gene3D" id="3.40.366.10">
    <property type="entry name" value="Malonyl-Coenzyme A Acyl Carrier Protein, domain 2"/>
    <property type="match status" value="2"/>
</dbReference>
<keyword evidence="3" id="KW-0808">Transferase</keyword>
<dbReference type="InterPro" id="IPR014043">
    <property type="entry name" value="Acyl_transferase_dom"/>
</dbReference>
<dbReference type="SUPFAM" id="SSF52151">
    <property type="entry name" value="FabD/lysophospholipase-like"/>
    <property type="match status" value="1"/>
</dbReference>
<dbReference type="PANTHER" id="PTHR43775">
    <property type="entry name" value="FATTY ACID SYNTHASE"/>
    <property type="match status" value="1"/>
</dbReference>
<dbReference type="InterPro" id="IPR016036">
    <property type="entry name" value="Malonyl_transacylase_ACP-bd"/>
</dbReference>
<keyword evidence="1" id="KW-0596">Phosphopantetheine</keyword>
<dbReference type="InterPro" id="IPR050091">
    <property type="entry name" value="PKS_NRPS_Biosynth_Enz"/>
</dbReference>
<dbReference type="Gene3D" id="3.40.47.10">
    <property type="match status" value="1"/>
</dbReference>
<dbReference type="SUPFAM" id="SSF55048">
    <property type="entry name" value="Probable ACP-binding domain of malonyl-CoA ACP transacylase"/>
    <property type="match status" value="1"/>
</dbReference>
<accession>A0A239PD61</accession>
<dbReference type="AlphaFoldDB" id="A0A239PD61"/>
<dbReference type="FunFam" id="3.40.47.10:FF:000019">
    <property type="entry name" value="Polyketide synthase type I"/>
    <property type="match status" value="1"/>
</dbReference>
<feature type="non-terminal residue" evidence="7">
    <location>
        <position position="752"/>
    </location>
</feature>
<dbReference type="EMBL" id="FZOD01000123">
    <property type="protein sequence ID" value="SNT64568.1"/>
    <property type="molecule type" value="Genomic_DNA"/>
</dbReference>
<dbReference type="GO" id="GO:0004312">
    <property type="term" value="F:fatty acid synthase activity"/>
    <property type="evidence" value="ECO:0007669"/>
    <property type="project" value="TreeGrafter"/>
</dbReference>
<dbReference type="InterPro" id="IPR014030">
    <property type="entry name" value="Ketoacyl_synth_N"/>
</dbReference>
<dbReference type="PROSITE" id="PS52004">
    <property type="entry name" value="KS3_2"/>
    <property type="match status" value="1"/>
</dbReference>
<dbReference type="Pfam" id="PF16197">
    <property type="entry name" value="KAsynt_C_assoc"/>
    <property type="match status" value="1"/>
</dbReference>
<dbReference type="PROSITE" id="PS00606">
    <property type="entry name" value="KS3_1"/>
    <property type="match status" value="1"/>
</dbReference>
<proteinExistence type="predicted"/>
<dbReference type="InterPro" id="IPR014031">
    <property type="entry name" value="Ketoacyl_synth_C"/>
</dbReference>
<dbReference type="InterPro" id="IPR016039">
    <property type="entry name" value="Thiolase-like"/>
</dbReference>
<dbReference type="Pfam" id="PF00698">
    <property type="entry name" value="Acyl_transf_1"/>
    <property type="match status" value="1"/>
</dbReference>
<dbReference type="Proteomes" id="UP000198282">
    <property type="component" value="Unassembled WGS sequence"/>
</dbReference>
<evidence type="ECO:0000256" key="3">
    <source>
        <dbReference type="ARBA" id="ARBA00022679"/>
    </source>
</evidence>
<dbReference type="SUPFAM" id="SSF53901">
    <property type="entry name" value="Thiolase-like"/>
    <property type="match status" value="1"/>
</dbReference>
<evidence type="ECO:0000256" key="1">
    <source>
        <dbReference type="ARBA" id="ARBA00022450"/>
    </source>
</evidence>
<evidence type="ECO:0000256" key="5">
    <source>
        <dbReference type="SAM" id="MobiDB-lite"/>
    </source>
</evidence>
<dbReference type="InterPro" id="IPR016035">
    <property type="entry name" value="Acyl_Trfase/lysoPLipase"/>
</dbReference>
<dbReference type="GO" id="GO:0004315">
    <property type="term" value="F:3-oxoacyl-[acyl-carrier-protein] synthase activity"/>
    <property type="evidence" value="ECO:0007669"/>
    <property type="project" value="InterPro"/>
</dbReference>
<feature type="compositionally biased region" description="Gly residues" evidence="5">
    <location>
        <begin position="665"/>
        <end position="678"/>
    </location>
</feature>
<dbReference type="CDD" id="cd00833">
    <property type="entry name" value="PKS"/>
    <property type="match status" value="1"/>
</dbReference>
<feature type="region of interest" description="Disordered" evidence="5">
    <location>
        <begin position="652"/>
        <end position="680"/>
    </location>
</feature>
<dbReference type="InterPro" id="IPR001227">
    <property type="entry name" value="Ac_transferase_dom_sf"/>
</dbReference>
<dbReference type="SMART" id="SM00825">
    <property type="entry name" value="PKS_KS"/>
    <property type="match status" value="1"/>
</dbReference>
<dbReference type="InterPro" id="IPR032821">
    <property type="entry name" value="PKS_assoc"/>
</dbReference>
<evidence type="ECO:0000256" key="2">
    <source>
        <dbReference type="ARBA" id="ARBA00022553"/>
    </source>
</evidence>
<evidence type="ECO:0000313" key="8">
    <source>
        <dbReference type="Proteomes" id="UP000198282"/>
    </source>
</evidence>
<dbReference type="SMART" id="SM00827">
    <property type="entry name" value="PKS_AT"/>
    <property type="match status" value="1"/>
</dbReference>
<dbReference type="InterPro" id="IPR018201">
    <property type="entry name" value="Ketoacyl_synth_AS"/>
</dbReference>
<dbReference type="InterPro" id="IPR020841">
    <property type="entry name" value="PKS_Beta-ketoAc_synthase_dom"/>
</dbReference>
<sequence>LWDLVAAGTDAIGAFPTDRGWDLEGLYHPDPEHAGTSYAREGGFLYDAAEFDAGLFGISPREALAMDPQQRLLLETSWEAFEAAGVSPLGLRGEPVGVFVGASFMGYGSGPVEAADGVEGHLLTGTASSVMSGRLSYTFGLEGPAVTVDTACSSSLVALHLAAQALRSGECSMALVGGVTVMPNPDIFVEFSRQQGLSPDGRCKSFAAEADGTGWAEGAGMLLVERLSDARRLGHEVLAVVRGTAVNQDGASNGLTAPNGPSQQRVIRTALANAGLSPADVDAVEAHGTGTTLGDPIEAQALLATYGQDRQTPLWLGSVKSNIGHTQAAAGVAGIAKMVLAMRHGLLPATLHAEQASSHVDWASGAVSLLTSAQPWEAADRPRRAGVSAFGVSGTNAHVILEEAPAVEPVAAPVPAADLPVVPVLLSGADEAALRAQAERLLDHPGVDAVSLAELGAASVRRAALSHRAVVLAGNRETLVDGVRGVAVGAGGLSGTVGAGRMAFLFSGQGSQRVGMGRGLYETFPVFADAFDQVALHMDAHLDRPLAVMLADSDEELIHQTGYAQPALFAVEVALHALLSHWGVSPDVLVGHSIGEIAAAQVAGVLSLADAATLVAARGRLMQALPAGGAMLAIGATEADVRALLDSMTDGEASDGGLTSAGGDRSNGGGESSGGGSAVVGVGESTSGGLAVDVAAVNGPASVVVSGAEADIDRVAKSAVERGWKVSRLRTSHAFHSRFMEPMLAEFAEVVR</sequence>
<feature type="domain" description="Ketosynthase family 3 (KS3)" evidence="6">
    <location>
        <begin position="1"/>
        <end position="403"/>
    </location>
</feature>
<dbReference type="Gene3D" id="3.30.70.250">
    <property type="entry name" value="Malonyl-CoA ACP transacylase, ACP-binding"/>
    <property type="match status" value="1"/>
</dbReference>
<organism evidence="7 8">
    <name type="scientific">Streptosporangium subroseum</name>
    <dbReference type="NCBI Taxonomy" id="106412"/>
    <lineage>
        <taxon>Bacteria</taxon>
        <taxon>Bacillati</taxon>
        <taxon>Actinomycetota</taxon>
        <taxon>Actinomycetes</taxon>
        <taxon>Streptosporangiales</taxon>
        <taxon>Streptosporangiaceae</taxon>
        <taxon>Streptosporangium</taxon>
    </lineage>
</organism>
<evidence type="ECO:0000259" key="6">
    <source>
        <dbReference type="PROSITE" id="PS52004"/>
    </source>
</evidence>
<keyword evidence="4" id="KW-0012">Acyltransferase</keyword>
<feature type="non-terminal residue" evidence="7">
    <location>
        <position position="1"/>
    </location>
</feature>
<evidence type="ECO:0000256" key="4">
    <source>
        <dbReference type="ARBA" id="ARBA00023315"/>
    </source>
</evidence>